<name>A0A6J4QWT9_9ACTN</name>
<dbReference type="AlphaFoldDB" id="A0A6J4QWT9"/>
<evidence type="ECO:0000313" key="2">
    <source>
        <dbReference type="EMBL" id="CAA9454632.1"/>
    </source>
</evidence>
<dbReference type="EMBL" id="CADCVH010000045">
    <property type="protein sequence ID" value="CAA9454632.1"/>
    <property type="molecule type" value="Genomic_DNA"/>
</dbReference>
<sequence>MDLLMVRDRATGRFLYTERLERRQGETSWEYVRRSVRREAHIRDHFSADTQQVIMGWGAGSVEDFLRSYPEYGPEYGPTATNGETDGGPEPEGEIADR</sequence>
<feature type="region of interest" description="Disordered" evidence="1">
    <location>
        <begin position="70"/>
        <end position="98"/>
    </location>
</feature>
<proteinExistence type="predicted"/>
<gene>
    <name evidence="2" type="ORF">AVDCRST_MAG02-1408</name>
</gene>
<accession>A0A6J4QWT9</accession>
<protein>
    <submittedName>
        <fullName evidence="2">Uncharacterized protein</fullName>
    </submittedName>
</protein>
<evidence type="ECO:0000256" key="1">
    <source>
        <dbReference type="SAM" id="MobiDB-lite"/>
    </source>
</evidence>
<reference evidence="2" key="1">
    <citation type="submission" date="2020-02" db="EMBL/GenBank/DDBJ databases">
        <authorList>
            <person name="Meier V. D."/>
        </authorList>
    </citation>
    <scope>NUCLEOTIDE SEQUENCE</scope>
    <source>
        <strain evidence="2">AVDCRST_MAG02</strain>
    </source>
</reference>
<organism evidence="2">
    <name type="scientific">uncultured Rubrobacteraceae bacterium</name>
    <dbReference type="NCBI Taxonomy" id="349277"/>
    <lineage>
        <taxon>Bacteria</taxon>
        <taxon>Bacillati</taxon>
        <taxon>Actinomycetota</taxon>
        <taxon>Rubrobacteria</taxon>
        <taxon>Rubrobacterales</taxon>
        <taxon>Rubrobacteraceae</taxon>
        <taxon>environmental samples</taxon>
    </lineage>
</organism>
<feature type="compositionally biased region" description="Acidic residues" evidence="1">
    <location>
        <begin position="87"/>
        <end position="98"/>
    </location>
</feature>